<gene>
    <name evidence="2" type="ORF">Hypma_003250</name>
</gene>
<keyword evidence="3" id="KW-1185">Reference proteome</keyword>
<dbReference type="InParanoid" id="A0A369K272"/>
<accession>A0A369K272</accession>
<protein>
    <submittedName>
        <fullName evidence="2">Uncharacterized protein</fullName>
    </submittedName>
</protein>
<keyword evidence="1" id="KW-1133">Transmembrane helix</keyword>
<keyword evidence="1" id="KW-0812">Transmembrane</keyword>
<organism evidence="2 3">
    <name type="scientific">Hypsizygus marmoreus</name>
    <name type="common">White beech mushroom</name>
    <name type="synonym">Agaricus marmoreus</name>
    <dbReference type="NCBI Taxonomy" id="39966"/>
    <lineage>
        <taxon>Eukaryota</taxon>
        <taxon>Fungi</taxon>
        <taxon>Dikarya</taxon>
        <taxon>Basidiomycota</taxon>
        <taxon>Agaricomycotina</taxon>
        <taxon>Agaricomycetes</taxon>
        <taxon>Agaricomycetidae</taxon>
        <taxon>Agaricales</taxon>
        <taxon>Tricholomatineae</taxon>
        <taxon>Lyophyllaceae</taxon>
        <taxon>Hypsizygus</taxon>
    </lineage>
</organism>
<dbReference type="Proteomes" id="UP000076154">
    <property type="component" value="Unassembled WGS sequence"/>
</dbReference>
<evidence type="ECO:0000313" key="2">
    <source>
        <dbReference type="EMBL" id="RDB27692.1"/>
    </source>
</evidence>
<dbReference type="OrthoDB" id="10515643at2759"/>
<reference evidence="2" key="1">
    <citation type="submission" date="2018-04" db="EMBL/GenBank/DDBJ databases">
        <title>Whole genome sequencing of Hypsizygus marmoreus.</title>
        <authorList>
            <person name="Choi I.-G."/>
            <person name="Min B."/>
            <person name="Kim J.-G."/>
            <person name="Kim S."/>
            <person name="Oh Y.-L."/>
            <person name="Kong W.-S."/>
            <person name="Park H."/>
            <person name="Jeong J."/>
            <person name="Song E.-S."/>
        </authorList>
    </citation>
    <scope>NUCLEOTIDE SEQUENCE [LARGE SCALE GENOMIC DNA]</scope>
    <source>
        <strain evidence="2">51987-8</strain>
    </source>
</reference>
<name>A0A369K272_HYPMA</name>
<evidence type="ECO:0000256" key="1">
    <source>
        <dbReference type="SAM" id="Phobius"/>
    </source>
</evidence>
<dbReference type="EMBL" id="LUEZ02000014">
    <property type="protein sequence ID" value="RDB27692.1"/>
    <property type="molecule type" value="Genomic_DNA"/>
</dbReference>
<keyword evidence="1" id="KW-0472">Membrane</keyword>
<evidence type="ECO:0000313" key="3">
    <source>
        <dbReference type="Proteomes" id="UP000076154"/>
    </source>
</evidence>
<proteinExistence type="predicted"/>
<comment type="caution">
    <text evidence="2">The sequence shown here is derived from an EMBL/GenBank/DDBJ whole genome shotgun (WGS) entry which is preliminary data.</text>
</comment>
<sequence length="271" mass="29519">MTTIITTIIFLPASLLLLLAISLVFASTIFVASLFASTTLSIWLNTITASVAFLHHVAVIVVSWRRSLVVPGPGSPAEKESHPPIPYACTKKSIACLCILFGTWLVALGVDFVAIAQRPRQSQPPSEEFNSSIAIALAALLAVESAIVGQILFHAIKSRRRPALVVAPPVQEKKLRPQTHDWAKALFMPSPLVPTPLTRSGTMASKRGKSTMFLAPPTMPPPRTIRLKAPVPAKFKRGGTKWSYITPGRPSMLEFETPLKTSADYEYRLNT</sequence>
<feature type="transmembrane region" description="Helical" evidence="1">
    <location>
        <begin position="42"/>
        <end position="64"/>
    </location>
</feature>
<feature type="transmembrane region" description="Helical" evidence="1">
    <location>
        <begin position="129"/>
        <end position="153"/>
    </location>
</feature>
<dbReference type="AlphaFoldDB" id="A0A369K272"/>
<feature type="transmembrane region" description="Helical" evidence="1">
    <location>
        <begin position="94"/>
        <end position="117"/>
    </location>
</feature>